<protein>
    <recommendedName>
        <fullName evidence="4">Outer membrane chaperone Skp</fullName>
    </recommendedName>
</protein>
<evidence type="ECO:0000313" key="2">
    <source>
        <dbReference type="EMBL" id="AOZ69417.1"/>
    </source>
</evidence>
<dbReference type="SMART" id="SM00935">
    <property type="entry name" value="OmpH"/>
    <property type="match status" value="1"/>
</dbReference>
<keyword evidence="1" id="KW-0732">Signal</keyword>
<accession>A0A1D9MC40</accession>
<dbReference type="KEGG" id="rhp:LPB142_08920"/>
<evidence type="ECO:0008006" key="4">
    <source>
        <dbReference type="Google" id="ProtNLM"/>
    </source>
</evidence>
<name>A0A1D9MC40_9RHOB</name>
<dbReference type="STRING" id="1850250.LPB142_08920"/>
<organism evidence="2 3">
    <name type="scientific">Rhodobacter xanthinilyticus</name>
    <dbReference type="NCBI Taxonomy" id="1850250"/>
    <lineage>
        <taxon>Bacteria</taxon>
        <taxon>Pseudomonadati</taxon>
        <taxon>Pseudomonadota</taxon>
        <taxon>Alphaproteobacteria</taxon>
        <taxon>Rhodobacterales</taxon>
        <taxon>Rhodobacter group</taxon>
        <taxon>Rhodobacter</taxon>
    </lineage>
</organism>
<dbReference type="InterPro" id="IPR005632">
    <property type="entry name" value="Chaperone_Skp"/>
</dbReference>
<feature type="signal peptide" evidence="1">
    <location>
        <begin position="1"/>
        <end position="33"/>
    </location>
</feature>
<proteinExistence type="predicted"/>
<evidence type="ECO:0000313" key="3">
    <source>
        <dbReference type="Proteomes" id="UP000176562"/>
    </source>
</evidence>
<dbReference type="AlphaFoldDB" id="A0A1D9MC40"/>
<feature type="chain" id="PRO_5009443603" description="Outer membrane chaperone Skp" evidence="1">
    <location>
        <begin position="34"/>
        <end position="200"/>
    </location>
</feature>
<dbReference type="Gene3D" id="3.30.910.20">
    <property type="entry name" value="Skp domain"/>
    <property type="match status" value="1"/>
</dbReference>
<reference evidence="2 3" key="1">
    <citation type="submission" date="2016-10" db="EMBL/GenBank/DDBJ databases">
        <title>Rhodobacter sp. LPB0142, isolated from sea water.</title>
        <authorList>
            <person name="Kim E."/>
            <person name="Yi H."/>
        </authorList>
    </citation>
    <scope>NUCLEOTIDE SEQUENCE [LARGE SCALE GENOMIC DNA]</scope>
    <source>
        <strain evidence="2 3">LPB0142</strain>
    </source>
</reference>
<sequence>MARRGAGTAALGGRIAGALALGALLLAAPAAPAQTPVDVPPGAQILTLDWEELYDGSAWGKRVQAEIAAEGAALTAENNRIADDLVAEEKALTDRRAGMEPAAFRTEAQAFDKKATEIRAAQNAKAEALNRRFEAERQAFIAALVPLLDGFLAEHKAAMVIDRRVIIRALAGIDVTDELIALADEKLGAGQPAATPATPE</sequence>
<dbReference type="Proteomes" id="UP000176562">
    <property type="component" value="Chromosome"/>
</dbReference>
<dbReference type="SUPFAM" id="SSF111384">
    <property type="entry name" value="OmpH-like"/>
    <property type="match status" value="1"/>
</dbReference>
<keyword evidence="3" id="KW-1185">Reference proteome</keyword>
<evidence type="ECO:0000256" key="1">
    <source>
        <dbReference type="SAM" id="SignalP"/>
    </source>
</evidence>
<dbReference type="InterPro" id="IPR024930">
    <property type="entry name" value="Skp_dom_sf"/>
</dbReference>
<gene>
    <name evidence="2" type="ORF">LPB142_08920</name>
</gene>
<dbReference type="EMBL" id="CP017781">
    <property type="protein sequence ID" value="AOZ69417.1"/>
    <property type="molecule type" value="Genomic_DNA"/>
</dbReference>
<dbReference type="RefSeq" id="WP_068766802.1">
    <property type="nucleotide sequence ID" value="NZ_CP017781.1"/>
</dbReference>
<dbReference type="GO" id="GO:0051082">
    <property type="term" value="F:unfolded protein binding"/>
    <property type="evidence" value="ECO:0007669"/>
    <property type="project" value="InterPro"/>
</dbReference>
<dbReference type="Pfam" id="PF03938">
    <property type="entry name" value="OmpH"/>
    <property type="match status" value="1"/>
</dbReference>